<feature type="domain" description="Methylmalonyl-CoA mutase alpha/beta chain catalytic" evidence="2">
    <location>
        <begin position="143"/>
        <end position="463"/>
    </location>
</feature>
<evidence type="ECO:0000313" key="3">
    <source>
        <dbReference type="EMBL" id="GIM72824.1"/>
    </source>
</evidence>
<proteinExistence type="predicted"/>
<dbReference type="AlphaFoldDB" id="A0A919SJF1"/>
<dbReference type="GO" id="GO:0004494">
    <property type="term" value="F:methylmalonyl-CoA mutase activity"/>
    <property type="evidence" value="ECO:0007669"/>
    <property type="project" value="UniProtKB-EC"/>
</dbReference>
<sequence>MTAPGDELTLGADFTPATVGQWRKLALAALRKSGAATEDTALEQVDELLATTTYDGPSIAALHTPDSAPTGPAVQTGLPGQWPFVRGARASGGLGGGWDVRQRHTGENPKEIREAVLGDLENGATSIWLSVGDDALPFDALPDALDGVHLDLAGVVLDPGNDFAAAGEAWFDLLAARGADPRQVRGGLGADPLGLLARTGSVAGPGETDLVLAAALAGRCVAEAPGIRAITVDATVYHDAGGSDAEELGCAAAAGVAYLRALTDAGLPVAAALSQLEFRYAATADQFATIAKLRAARRIWARIAELSGEPGAGGQRQHAVTSAAMMTARDPWVNLLRTTIAAFAAGVGGADAVTVLPFDHGLGRPDGFSRRLARNTQTLLVEEAHVARVIDPAGGSWYVESYTDELARAAWEWFTGIEQAGGIAAALGSGLVADRLAATWQRRESNLAHRRDPITGVSEFPDLAERVPERRPATVPAGGGLPRHRYAEAFERLRDRSDAYLAATGSRPTVSLVTLGSPAASGPRVTFATNLFAAGGIAVTTSPGAVVCLCGPDKAYAEQAVDLTTELRAAGTQRVILAGRGDFPGIDRYVYTGCDAVAALTATLADLGVPE</sequence>
<dbReference type="Proteomes" id="UP000680865">
    <property type="component" value="Unassembled WGS sequence"/>
</dbReference>
<evidence type="ECO:0000259" key="2">
    <source>
        <dbReference type="Pfam" id="PF01642"/>
    </source>
</evidence>
<dbReference type="GO" id="GO:0031419">
    <property type="term" value="F:cobalamin binding"/>
    <property type="evidence" value="ECO:0007669"/>
    <property type="project" value="UniProtKB-KW"/>
</dbReference>
<dbReference type="RefSeq" id="WP_212998010.1">
    <property type="nucleotide sequence ID" value="NZ_BAAATW010000007.1"/>
</dbReference>
<dbReference type="InterPro" id="IPR006099">
    <property type="entry name" value="MeMalonylCoA_mutase_a/b_cat"/>
</dbReference>
<dbReference type="GO" id="GO:0019678">
    <property type="term" value="P:propionate metabolic process, methylmalonyl pathway"/>
    <property type="evidence" value="ECO:0007669"/>
    <property type="project" value="TreeGrafter"/>
</dbReference>
<evidence type="ECO:0000256" key="1">
    <source>
        <dbReference type="ARBA" id="ARBA00011870"/>
    </source>
</evidence>
<comment type="caution">
    <text evidence="3">The sequence shown here is derived from an EMBL/GenBank/DDBJ whole genome shotgun (WGS) entry which is preliminary data.</text>
</comment>
<keyword evidence="4" id="KW-1185">Reference proteome</keyword>
<dbReference type="CDD" id="cd03677">
    <property type="entry name" value="MM_CoA_mutase_beta"/>
    <property type="match status" value="1"/>
</dbReference>
<dbReference type="PANTHER" id="PTHR48101">
    <property type="entry name" value="METHYLMALONYL-COA MUTASE, MITOCHONDRIAL-RELATED"/>
    <property type="match status" value="1"/>
</dbReference>
<protein>
    <submittedName>
        <fullName evidence="3">Methylmalonyl-CoA mutase</fullName>
    </submittedName>
</protein>
<dbReference type="InterPro" id="IPR016176">
    <property type="entry name" value="Cbl-dep_enz_cat"/>
</dbReference>
<dbReference type="Pfam" id="PF01642">
    <property type="entry name" value="MM_CoA_mutase"/>
    <property type="match status" value="1"/>
</dbReference>
<name>A0A919SJF1_9ACTN</name>
<dbReference type="SUPFAM" id="SSF51703">
    <property type="entry name" value="Cobalamin (vitamin B12)-dependent enzymes"/>
    <property type="match status" value="1"/>
</dbReference>
<accession>A0A919SJF1</accession>
<dbReference type="GO" id="GO:0005737">
    <property type="term" value="C:cytoplasm"/>
    <property type="evidence" value="ECO:0007669"/>
    <property type="project" value="TreeGrafter"/>
</dbReference>
<evidence type="ECO:0000313" key="4">
    <source>
        <dbReference type="Proteomes" id="UP000680865"/>
    </source>
</evidence>
<gene>
    <name evidence="3" type="ORF">Aco04nite_32130</name>
</gene>
<comment type="subunit">
    <text evidence="1">Heterodimer of an alpha and a beta chain.</text>
</comment>
<organism evidence="3 4">
    <name type="scientific">Winogradskya consettensis</name>
    <dbReference type="NCBI Taxonomy" id="113560"/>
    <lineage>
        <taxon>Bacteria</taxon>
        <taxon>Bacillati</taxon>
        <taxon>Actinomycetota</taxon>
        <taxon>Actinomycetes</taxon>
        <taxon>Micromonosporales</taxon>
        <taxon>Micromonosporaceae</taxon>
        <taxon>Winogradskya</taxon>
    </lineage>
</organism>
<dbReference type="Gene3D" id="3.40.50.280">
    <property type="entry name" value="Cobalamin-binding domain"/>
    <property type="match status" value="1"/>
</dbReference>
<dbReference type="Gene3D" id="3.20.20.240">
    <property type="entry name" value="Methylmalonyl-CoA mutase"/>
    <property type="match status" value="1"/>
</dbReference>
<dbReference type="EMBL" id="BOQP01000016">
    <property type="protein sequence ID" value="GIM72824.1"/>
    <property type="molecule type" value="Genomic_DNA"/>
</dbReference>
<reference evidence="3" key="1">
    <citation type="submission" date="2021-03" db="EMBL/GenBank/DDBJ databases">
        <title>Whole genome shotgun sequence of Actinoplanes consettensis NBRC 14913.</title>
        <authorList>
            <person name="Komaki H."/>
            <person name="Tamura T."/>
        </authorList>
    </citation>
    <scope>NUCLEOTIDE SEQUENCE</scope>
    <source>
        <strain evidence="3">NBRC 14913</strain>
    </source>
</reference>
<dbReference type="PANTHER" id="PTHR48101:SF4">
    <property type="entry name" value="METHYLMALONYL-COA MUTASE, MITOCHONDRIAL"/>
    <property type="match status" value="1"/>
</dbReference>